<evidence type="ECO:0000313" key="1">
    <source>
        <dbReference type="EMBL" id="CAH0762056.1"/>
    </source>
</evidence>
<proteinExistence type="predicted"/>
<name>A0A9P0G0S7_BEMTA</name>
<dbReference type="KEGG" id="btab:109035128"/>
<dbReference type="PROSITE" id="PS51257">
    <property type="entry name" value="PROKAR_LIPOPROTEIN"/>
    <property type="match status" value="1"/>
</dbReference>
<sequence length="178" mass="20410">MLRCFIEHSGATYDVAAVCGPSIISCHGSAPSLFQFIQSIVVRNMKGSTPYNRNLHKKHTWASLGRCVTSRPDLCPHQSSIRDKLDFNLDAVYCHSLELFPLSSDIVRQKETFRIKPWRCLQELRKNSPDTCTSKLEPMIQDVRKERIDKMQVYIPPAHSEKTNAGYSRNIDGTFFKY</sequence>
<protein>
    <submittedName>
        <fullName evidence="1">Uncharacterized protein</fullName>
    </submittedName>
</protein>
<evidence type="ECO:0000313" key="2">
    <source>
        <dbReference type="Proteomes" id="UP001152759"/>
    </source>
</evidence>
<accession>A0A9P0G0S7</accession>
<reference evidence="1" key="1">
    <citation type="submission" date="2021-12" db="EMBL/GenBank/DDBJ databases">
        <authorList>
            <person name="King R."/>
        </authorList>
    </citation>
    <scope>NUCLEOTIDE SEQUENCE</scope>
</reference>
<dbReference type="AlphaFoldDB" id="A0A9P0G0S7"/>
<dbReference type="InterPro" id="IPR022179">
    <property type="entry name" value="CFAP276"/>
</dbReference>
<organism evidence="1 2">
    <name type="scientific">Bemisia tabaci</name>
    <name type="common">Sweetpotato whitefly</name>
    <name type="synonym">Aleurodes tabaci</name>
    <dbReference type="NCBI Taxonomy" id="7038"/>
    <lineage>
        <taxon>Eukaryota</taxon>
        <taxon>Metazoa</taxon>
        <taxon>Ecdysozoa</taxon>
        <taxon>Arthropoda</taxon>
        <taxon>Hexapoda</taxon>
        <taxon>Insecta</taxon>
        <taxon>Pterygota</taxon>
        <taxon>Neoptera</taxon>
        <taxon>Paraneoptera</taxon>
        <taxon>Hemiptera</taxon>
        <taxon>Sternorrhyncha</taxon>
        <taxon>Aleyrodoidea</taxon>
        <taxon>Aleyrodidae</taxon>
        <taxon>Aleyrodinae</taxon>
        <taxon>Bemisia</taxon>
    </lineage>
</organism>
<gene>
    <name evidence="1" type="ORF">BEMITA_LOCUS2231</name>
</gene>
<dbReference type="EMBL" id="OU963871">
    <property type="protein sequence ID" value="CAH0762056.1"/>
    <property type="molecule type" value="Genomic_DNA"/>
</dbReference>
<dbReference type="Pfam" id="PF12494">
    <property type="entry name" value="DUF3695"/>
    <property type="match status" value="1"/>
</dbReference>
<keyword evidence="2" id="KW-1185">Reference proteome</keyword>
<dbReference type="Proteomes" id="UP001152759">
    <property type="component" value="Chromosome 10"/>
</dbReference>